<proteinExistence type="predicted"/>
<feature type="compositionally biased region" description="Polar residues" evidence="8">
    <location>
        <begin position="557"/>
        <end position="570"/>
    </location>
</feature>
<feature type="domain" description="Spindle assembly abnormal protein 6 N-terminal" evidence="9">
    <location>
        <begin position="16"/>
        <end position="120"/>
    </location>
</feature>
<feature type="region of interest" description="Disordered" evidence="8">
    <location>
        <begin position="613"/>
        <end position="638"/>
    </location>
</feature>
<feature type="coiled-coil region" evidence="7">
    <location>
        <begin position="136"/>
        <end position="181"/>
    </location>
</feature>
<dbReference type="Gene3D" id="2.170.210.20">
    <property type="entry name" value="Spindle assembly abnormal protein 6, N-terminal domain"/>
    <property type="match status" value="1"/>
</dbReference>
<organism evidence="11 12">
    <name type="scientific">Alligator sinensis</name>
    <name type="common">Chinese alligator</name>
    <dbReference type="NCBI Taxonomy" id="38654"/>
    <lineage>
        <taxon>Eukaryota</taxon>
        <taxon>Metazoa</taxon>
        <taxon>Chordata</taxon>
        <taxon>Craniata</taxon>
        <taxon>Vertebrata</taxon>
        <taxon>Euteleostomi</taxon>
        <taxon>Archelosauria</taxon>
        <taxon>Archosauria</taxon>
        <taxon>Crocodylia</taxon>
        <taxon>Alligatoridae</taxon>
        <taxon>Alligatorinae</taxon>
        <taxon>Alligator</taxon>
    </lineage>
</organism>
<evidence type="ECO:0000256" key="4">
    <source>
        <dbReference type="ARBA" id="ARBA00023054"/>
    </source>
</evidence>
<dbReference type="InParanoid" id="A0A3Q0G128"/>
<dbReference type="SUPFAM" id="SSF90257">
    <property type="entry name" value="Myosin rod fragments"/>
    <property type="match status" value="1"/>
</dbReference>
<keyword evidence="4 7" id="KW-0175">Coiled coil</keyword>
<comment type="subcellular location">
    <subcellularLocation>
        <location evidence="1">Cytoplasm</location>
        <location evidence="1">Cytoskeleton</location>
        <location evidence="1">Microtubule organizing center</location>
        <location evidence="1">Centrosome</location>
    </subcellularLocation>
</comment>
<dbReference type="Proteomes" id="UP000189705">
    <property type="component" value="Unplaced"/>
</dbReference>
<evidence type="ECO:0000256" key="7">
    <source>
        <dbReference type="SAM" id="Coils"/>
    </source>
</evidence>
<keyword evidence="6" id="KW-0131">Cell cycle</keyword>
<protein>
    <recommendedName>
        <fullName evidence="2">Spindle assembly abnormal protein 6 homolog</fullName>
    </recommendedName>
</protein>
<reference evidence="12" key="1">
    <citation type="submission" date="2025-08" db="UniProtKB">
        <authorList>
            <consortium name="RefSeq"/>
        </authorList>
    </citation>
    <scope>IDENTIFICATION</scope>
</reference>
<feature type="domain" description="SAS-6 coiled-coil" evidence="10">
    <location>
        <begin position="125"/>
        <end position="154"/>
    </location>
</feature>
<dbReference type="GO" id="GO:0007099">
    <property type="term" value="P:centriole replication"/>
    <property type="evidence" value="ECO:0007669"/>
    <property type="project" value="TreeGrafter"/>
</dbReference>
<dbReference type="Pfam" id="PF16531">
    <property type="entry name" value="SAS-6_N"/>
    <property type="match status" value="1"/>
</dbReference>
<dbReference type="AlphaFoldDB" id="A0A3Q0G128"/>
<dbReference type="CDD" id="cd10142">
    <property type="entry name" value="HD_SAS6_N"/>
    <property type="match status" value="1"/>
</dbReference>
<sequence length="638" mass="72405">MRRVHIRLTVETCTSSSPVHKQELIVRVTDDADPLFLYSLVIGEEDFQSLKSQQGLLVEFSAFPQKFIDLLEQCILEQGKQVPRFLIQLVTSPVLDCMTTCLNIVETNPFKHLTHLSLKLLPGSDSDIKKYLALCIQNLKEENSRLEDQLHKSEEGFSKRLIVIQQALAEKSKDLDKLQNEWTAHTTSLTNKYTKEITAEKEKVLQIQTQYQLQQEQQKREIEATYNKKVHHLEVRVSELETVNKDLTERKYKSESCIRELKSKLSGLEEEYQRIKQEVLALQRENSTLDAVCHEKEKLLNQLRTRIAVLEQEVKDKEQVVIRTTDVCESTQEHKKKLEESLEKKQLQIGKLETTVKSISEELLKANEIIKKLQGEMKKLMEKMKLKNAVTMQQEKLLGEREQILQKERLELNNVKQALQQKEEKALNLQEQLDTTVQKLEESKQLLKTNENVISWLNKQLNENKIASMHGLSGHSDIPCAGNSPNSVAVQNGLLRLPLCNDPFPVSAMPPSIISASISNYSKGPAPLQMDIPSAVTSVARYGPQVRFKLSANTSSTPLNEARVSSTSTPLMPPDSGHIDPPGLDMKYLKKDGNLPLRGLKPLTIENTVLPRPILSKQGSPPVTSAYFPKQQPRLPAS</sequence>
<evidence type="ECO:0000259" key="9">
    <source>
        <dbReference type="Pfam" id="PF16531"/>
    </source>
</evidence>
<dbReference type="InterPro" id="IPR038558">
    <property type="entry name" value="SAS-6_N_sf"/>
</dbReference>
<keyword evidence="11" id="KW-1185">Reference proteome</keyword>
<evidence type="ECO:0000313" key="11">
    <source>
        <dbReference type="Proteomes" id="UP000189705"/>
    </source>
</evidence>
<evidence type="ECO:0000256" key="3">
    <source>
        <dbReference type="ARBA" id="ARBA00022490"/>
    </source>
</evidence>
<dbReference type="InterPro" id="IPR041513">
    <property type="entry name" value="SAS6_CC"/>
</dbReference>
<feature type="coiled-coil region" evidence="7">
    <location>
        <begin position="230"/>
        <end position="450"/>
    </location>
</feature>
<dbReference type="InterPro" id="IPR032396">
    <property type="entry name" value="SAS-6_N"/>
</dbReference>
<dbReference type="GeneID" id="102386077"/>
<accession>A0A3Q0G128</accession>
<dbReference type="GO" id="GO:0005813">
    <property type="term" value="C:centrosome"/>
    <property type="evidence" value="ECO:0007669"/>
    <property type="project" value="UniProtKB-SubCell"/>
</dbReference>
<evidence type="ECO:0000256" key="8">
    <source>
        <dbReference type="SAM" id="MobiDB-lite"/>
    </source>
</evidence>
<evidence type="ECO:0000313" key="12">
    <source>
        <dbReference type="RefSeq" id="XP_025053481.1"/>
    </source>
</evidence>
<dbReference type="PANTHER" id="PTHR44281">
    <property type="entry name" value="SPINDLE ASSEMBLY ABNORMAL PROTEIN 6 HOMOLOG"/>
    <property type="match status" value="1"/>
</dbReference>
<dbReference type="STRING" id="38654.A0A3Q0G128"/>
<keyword evidence="5" id="KW-0206">Cytoskeleton</keyword>
<name>A0A3Q0G128_ALLSI</name>
<keyword evidence="3" id="KW-0963">Cytoplasm</keyword>
<dbReference type="KEGG" id="asn:102386077"/>
<evidence type="ECO:0000256" key="1">
    <source>
        <dbReference type="ARBA" id="ARBA00004300"/>
    </source>
</evidence>
<dbReference type="Pfam" id="PF18594">
    <property type="entry name" value="Sas6_CC"/>
    <property type="match status" value="1"/>
</dbReference>
<evidence type="ECO:0000256" key="6">
    <source>
        <dbReference type="ARBA" id="ARBA00023306"/>
    </source>
</evidence>
<gene>
    <name evidence="12" type="primary">LOC102386077</name>
</gene>
<evidence type="ECO:0000259" key="10">
    <source>
        <dbReference type="Pfam" id="PF18594"/>
    </source>
</evidence>
<feature type="region of interest" description="Disordered" evidence="8">
    <location>
        <begin position="557"/>
        <end position="576"/>
    </location>
</feature>
<evidence type="ECO:0000256" key="5">
    <source>
        <dbReference type="ARBA" id="ARBA00023212"/>
    </source>
</evidence>
<evidence type="ECO:0000256" key="2">
    <source>
        <dbReference type="ARBA" id="ARBA00020407"/>
    </source>
</evidence>
<dbReference type="RefSeq" id="XP_025053481.1">
    <property type="nucleotide sequence ID" value="XM_025197696.1"/>
</dbReference>
<dbReference type="PANTHER" id="PTHR44281:SF5">
    <property type="entry name" value="SPINDLE ASSEMBLY ABNORMAL PROTEIN 6 HOMOLOG"/>
    <property type="match status" value="1"/>
</dbReference>
<dbReference type="GO" id="GO:0005814">
    <property type="term" value="C:centriole"/>
    <property type="evidence" value="ECO:0007669"/>
    <property type="project" value="TreeGrafter"/>
</dbReference>